<organism evidence="3 4">
    <name type="scientific">Leptotrombidium deliense</name>
    <dbReference type="NCBI Taxonomy" id="299467"/>
    <lineage>
        <taxon>Eukaryota</taxon>
        <taxon>Metazoa</taxon>
        <taxon>Ecdysozoa</taxon>
        <taxon>Arthropoda</taxon>
        <taxon>Chelicerata</taxon>
        <taxon>Arachnida</taxon>
        <taxon>Acari</taxon>
        <taxon>Acariformes</taxon>
        <taxon>Trombidiformes</taxon>
        <taxon>Prostigmata</taxon>
        <taxon>Anystina</taxon>
        <taxon>Parasitengona</taxon>
        <taxon>Trombiculoidea</taxon>
        <taxon>Trombiculidae</taxon>
        <taxon>Leptotrombidium</taxon>
    </lineage>
</organism>
<dbReference type="PROSITE" id="PS51205">
    <property type="entry name" value="VPS9"/>
    <property type="match status" value="1"/>
</dbReference>
<dbReference type="SUPFAM" id="SSF50729">
    <property type="entry name" value="PH domain-like"/>
    <property type="match status" value="1"/>
</dbReference>
<sequence length="870" mass="99302">MCLSPNIVQSIAAEIYGVKTTKKKSAQELLYILLSIPTKRINEYISFMERYSMKSNTENGSNFIPQCVLNDWKLIKDYSASELKKAQQTRDFWNSSSKKLVDFYCIPSRRLVKDHKSEPLSLISTTLPTSSSLLTSPSFTLFNDVFVYYSGQFVTIPLETIWIDSNDETLPDCYFRLILPEDKITFSTSSPESRTVWISTFNHSIKSALERQKLCDIILVMKKSCRQELGSSMFPPASRNAFYQFKRHSVYKDATYYGGWLNAKLHGEGEIMWSDGRIFNGKFQDNVQNGEGVYKIVESEGDTVYKGMWVNGLMKGFGYIKYWNGDTYRGYFANNERNGFGILKCGCFLSDAASVYVGEWQNNKRHGYGVLDDIMSREIYLGSWKDDVRHGNGVVVNIDGIYYEGSFVNDVLTGPGLLIYDDGTVFDGELGPGGLLKGKGVMKFPNGDVIEGIFDGFWREDVKINGVLRKMSPHTDTIDSNKHCDRLSKIGVHAIAAKEKWKCVFDECKQLLKFDSGNNNAAWETIAVSVHKKRTEISRRTSKRFTMDPSFLNSLERIPRNAQKSDKELTVDDYYRIKEYLLTACSCEFHPLGTLISTLLDVYRTSYLGKGANVRLLPHAVSEIKSFLERVYEIVRFLFPDLPAFNSPLTIELNEDATTGSRLGRQSSLIIGDLISNEDGQHCLTVTPSTLLHPILLPPLHPALFTLYGLKCEKEDIQYWDRLLRWNKQSDIALMSFLGVDENLYLLRSDGDTSPLLRPSTQRVHRLQKPSETLQRIRTATTPVEKLLVVKETIDEIKSEFPEDFMWGMDHLFPVFLFVVIRAKIKNLGADIHFIQDLMDSHFENGELGYMFTTLKASYYQIITEKLYNL</sequence>
<protein>
    <submittedName>
        <fullName evidence="3">Alsin-like protein</fullName>
    </submittedName>
</protein>
<dbReference type="OrthoDB" id="48314at2759"/>
<feature type="domain" description="VPS9" evidence="2">
    <location>
        <begin position="728"/>
        <end position="870"/>
    </location>
</feature>
<dbReference type="Pfam" id="PF25383">
    <property type="entry name" value="PH_alsin"/>
    <property type="match status" value="1"/>
</dbReference>
<reference evidence="3 4" key="1">
    <citation type="journal article" date="2018" name="Gigascience">
        <title>Genomes of trombidid mites reveal novel predicted allergens and laterally-transferred genes associated with secondary metabolism.</title>
        <authorList>
            <person name="Dong X."/>
            <person name="Chaisiri K."/>
            <person name="Xia D."/>
            <person name="Armstrong S.D."/>
            <person name="Fang Y."/>
            <person name="Donnelly M.J."/>
            <person name="Kadowaki T."/>
            <person name="McGarry J.W."/>
            <person name="Darby A.C."/>
            <person name="Makepeace B.L."/>
        </authorList>
    </citation>
    <scope>NUCLEOTIDE SEQUENCE [LARGE SCALE GENOMIC DNA]</scope>
    <source>
        <strain evidence="3">UoL-UT</strain>
    </source>
</reference>
<dbReference type="InterPro" id="IPR057248">
    <property type="entry name" value="Alsin-like_PH"/>
</dbReference>
<dbReference type="Pfam" id="PF02493">
    <property type="entry name" value="MORN"/>
    <property type="match status" value="8"/>
</dbReference>
<accession>A0A443SJ51</accession>
<dbReference type="Gene3D" id="1.20.1050.80">
    <property type="entry name" value="VPS9 domain"/>
    <property type="match status" value="1"/>
</dbReference>
<dbReference type="InterPro" id="IPR003409">
    <property type="entry name" value="MORN"/>
</dbReference>
<keyword evidence="4" id="KW-1185">Reference proteome</keyword>
<evidence type="ECO:0000259" key="2">
    <source>
        <dbReference type="PROSITE" id="PS51205"/>
    </source>
</evidence>
<gene>
    <name evidence="3" type="ORF">B4U80_10528</name>
</gene>
<dbReference type="VEuPathDB" id="VectorBase:LDEU004492"/>
<dbReference type="EMBL" id="NCKV01001940">
    <property type="protein sequence ID" value="RWS27548.1"/>
    <property type="molecule type" value="Genomic_DNA"/>
</dbReference>
<dbReference type="InterPro" id="IPR059093">
    <property type="entry name" value="HA_Alsin"/>
</dbReference>
<dbReference type="InterPro" id="IPR037191">
    <property type="entry name" value="VPS9_dom_sf"/>
</dbReference>
<dbReference type="GO" id="GO:0005737">
    <property type="term" value="C:cytoplasm"/>
    <property type="evidence" value="ECO:0007669"/>
    <property type="project" value="TreeGrafter"/>
</dbReference>
<dbReference type="PANTHER" id="PTHR46089:SF2">
    <property type="entry name" value="ALSIN HOMOLOG"/>
    <property type="match status" value="1"/>
</dbReference>
<dbReference type="SMART" id="SM00698">
    <property type="entry name" value="MORN"/>
    <property type="match status" value="6"/>
</dbReference>
<dbReference type="Proteomes" id="UP000288716">
    <property type="component" value="Unassembled WGS sequence"/>
</dbReference>
<dbReference type="InterPro" id="IPR051984">
    <property type="entry name" value="Alsin"/>
</dbReference>
<dbReference type="GO" id="GO:0016197">
    <property type="term" value="P:endosomal transport"/>
    <property type="evidence" value="ECO:0007669"/>
    <property type="project" value="TreeGrafter"/>
</dbReference>
<dbReference type="Gene3D" id="2.20.110.10">
    <property type="entry name" value="Histone H3 K4-specific methyltransferase SET7/9 N-terminal domain"/>
    <property type="match status" value="3"/>
</dbReference>
<dbReference type="PANTHER" id="PTHR46089">
    <property type="entry name" value="ALSIN HOMOLOG"/>
    <property type="match status" value="1"/>
</dbReference>
<dbReference type="Pfam" id="PF02204">
    <property type="entry name" value="VPS9"/>
    <property type="match status" value="1"/>
</dbReference>
<dbReference type="SUPFAM" id="SSF109993">
    <property type="entry name" value="VPS9 domain"/>
    <property type="match status" value="1"/>
</dbReference>
<name>A0A443SJ51_9ACAR</name>
<dbReference type="GO" id="GO:0005085">
    <property type="term" value="F:guanyl-nucleotide exchange factor activity"/>
    <property type="evidence" value="ECO:0007669"/>
    <property type="project" value="TreeGrafter"/>
</dbReference>
<dbReference type="Gene3D" id="2.30.29.30">
    <property type="entry name" value="Pleckstrin-homology domain (PH domain)/Phosphotyrosine-binding domain (PTB)"/>
    <property type="match status" value="1"/>
</dbReference>
<dbReference type="SUPFAM" id="SSF82185">
    <property type="entry name" value="Histone H3 K4-specific methyltransferase SET7/9 N-terminal domain"/>
    <property type="match status" value="2"/>
</dbReference>
<comment type="caution">
    <text evidence="3">The sequence shown here is derived from an EMBL/GenBank/DDBJ whole genome shotgun (WGS) entry which is preliminary data.</text>
</comment>
<dbReference type="Pfam" id="PF26202">
    <property type="entry name" value="HA_Alsin"/>
    <property type="match status" value="1"/>
</dbReference>
<evidence type="ECO:0000313" key="4">
    <source>
        <dbReference type="Proteomes" id="UP000288716"/>
    </source>
</evidence>
<evidence type="ECO:0000313" key="3">
    <source>
        <dbReference type="EMBL" id="RWS27548.1"/>
    </source>
</evidence>
<dbReference type="InterPro" id="IPR011993">
    <property type="entry name" value="PH-like_dom_sf"/>
</dbReference>
<evidence type="ECO:0000256" key="1">
    <source>
        <dbReference type="ARBA" id="ARBA00022737"/>
    </source>
</evidence>
<dbReference type="GO" id="GO:0031267">
    <property type="term" value="F:small GTPase binding"/>
    <property type="evidence" value="ECO:0007669"/>
    <property type="project" value="TreeGrafter"/>
</dbReference>
<dbReference type="STRING" id="299467.A0A443SJ51"/>
<dbReference type="AlphaFoldDB" id="A0A443SJ51"/>
<keyword evidence="1" id="KW-0677">Repeat</keyword>
<dbReference type="InterPro" id="IPR003123">
    <property type="entry name" value="VPS9"/>
</dbReference>
<proteinExistence type="predicted"/>